<comment type="caution">
    <text evidence="1">The sequence shown here is derived from an EMBL/GenBank/DDBJ whole genome shotgun (WGS) entry which is preliminary data.</text>
</comment>
<reference evidence="1" key="1">
    <citation type="submission" date="2021-05" db="EMBL/GenBank/DDBJ databases">
        <authorList>
            <person name="Pan Q."/>
            <person name="Jouanno E."/>
            <person name="Zahm M."/>
            <person name="Klopp C."/>
            <person name="Cabau C."/>
            <person name="Louis A."/>
            <person name="Berthelot C."/>
            <person name="Parey E."/>
            <person name="Roest Crollius H."/>
            <person name="Montfort J."/>
            <person name="Robinson-Rechavi M."/>
            <person name="Bouchez O."/>
            <person name="Lampietro C."/>
            <person name="Lopez Roques C."/>
            <person name="Donnadieu C."/>
            <person name="Postlethwait J."/>
            <person name="Bobe J."/>
            <person name="Dillon D."/>
            <person name="Chandos A."/>
            <person name="von Hippel F."/>
            <person name="Guiguen Y."/>
        </authorList>
    </citation>
    <scope>NUCLEOTIDE SEQUENCE</scope>
    <source>
        <strain evidence="1">YG-Jan2019</strain>
    </source>
</reference>
<protein>
    <submittedName>
        <fullName evidence="1">Uncharacterized protein</fullName>
    </submittedName>
</protein>
<name>A0ACC2F0G4_DALPE</name>
<evidence type="ECO:0000313" key="1">
    <source>
        <dbReference type="EMBL" id="KAJ7984828.1"/>
    </source>
</evidence>
<proteinExistence type="predicted"/>
<dbReference type="Proteomes" id="UP001157502">
    <property type="component" value="Chromosome 37"/>
</dbReference>
<evidence type="ECO:0000313" key="2">
    <source>
        <dbReference type="Proteomes" id="UP001157502"/>
    </source>
</evidence>
<accession>A0ACC2F0G4</accession>
<keyword evidence="2" id="KW-1185">Reference proteome</keyword>
<organism evidence="1 2">
    <name type="scientific">Dallia pectoralis</name>
    <name type="common">Alaska blackfish</name>
    <dbReference type="NCBI Taxonomy" id="75939"/>
    <lineage>
        <taxon>Eukaryota</taxon>
        <taxon>Metazoa</taxon>
        <taxon>Chordata</taxon>
        <taxon>Craniata</taxon>
        <taxon>Vertebrata</taxon>
        <taxon>Euteleostomi</taxon>
        <taxon>Actinopterygii</taxon>
        <taxon>Neopterygii</taxon>
        <taxon>Teleostei</taxon>
        <taxon>Protacanthopterygii</taxon>
        <taxon>Esociformes</taxon>
        <taxon>Umbridae</taxon>
        <taxon>Dallia</taxon>
    </lineage>
</organism>
<sequence length="91" mass="10195">MGSKLPPAPSKPHQLRFCSKKTQTLYGKRRKSPTPCEKQVGHWGDRKSAREHKVAQYYRADMSRATCDVGGRGNDKQQQQPVQNTVASVSP</sequence>
<gene>
    <name evidence="1" type="ORF">DPEC_G00358810</name>
</gene>
<dbReference type="EMBL" id="CM055764">
    <property type="protein sequence ID" value="KAJ7984828.1"/>
    <property type="molecule type" value="Genomic_DNA"/>
</dbReference>